<name>A0A0C2M7H0_THEKT</name>
<reference evidence="1 2" key="1">
    <citation type="journal article" date="2014" name="Genome Biol. Evol.">
        <title>The genome of the myxosporean Thelohanellus kitauei shows adaptations to nutrient acquisition within its fish host.</title>
        <authorList>
            <person name="Yang Y."/>
            <person name="Xiong J."/>
            <person name="Zhou Z."/>
            <person name="Huo F."/>
            <person name="Miao W."/>
            <person name="Ran C."/>
            <person name="Liu Y."/>
            <person name="Zhang J."/>
            <person name="Feng J."/>
            <person name="Wang M."/>
            <person name="Wang M."/>
            <person name="Wang L."/>
            <person name="Yao B."/>
        </authorList>
    </citation>
    <scope>NUCLEOTIDE SEQUENCE [LARGE SCALE GENOMIC DNA]</scope>
    <source>
        <strain evidence="1">Wuqing</strain>
    </source>
</reference>
<proteinExistence type="predicted"/>
<evidence type="ECO:0000313" key="1">
    <source>
        <dbReference type="EMBL" id="KII62950.1"/>
    </source>
</evidence>
<protein>
    <submittedName>
        <fullName evidence="1">Uncharacterized protein</fullName>
    </submittedName>
</protein>
<keyword evidence="2" id="KW-1185">Reference proteome</keyword>
<sequence>MSDNPKFKYLFEKYASIFITQTLRTFFLNESMKNEYLICPSDTFIIDVRANTERCLKTLLERIPVQPYLNHVISIMRASQTDFSRIECCLFFVSILTKDTHFPVDFHEVFELLPNFPANSPSLLTERCCKHLKDFIYQARNHRSFSDAQKASFDCIHKWLAKVPESAIKILGYDENSGRDKHHDIIPDFEVKIGSSSI</sequence>
<dbReference type="EMBL" id="JWZT01004836">
    <property type="protein sequence ID" value="KII62950.1"/>
    <property type="molecule type" value="Genomic_DNA"/>
</dbReference>
<organism evidence="1 2">
    <name type="scientific">Thelohanellus kitauei</name>
    <name type="common">Myxosporean</name>
    <dbReference type="NCBI Taxonomy" id="669202"/>
    <lineage>
        <taxon>Eukaryota</taxon>
        <taxon>Metazoa</taxon>
        <taxon>Cnidaria</taxon>
        <taxon>Myxozoa</taxon>
        <taxon>Myxosporea</taxon>
        <taxon>Bivalvulida</taxon>
        <taxon>Platysporina</taxon>
        <taxon>Myxobolidae</taxon>
        <taxon>Thelohanellus</taxon>
    </lineage>
</organism>
<accession>A0A0C2M7H0</accession>
<dbReference type="AlphaFoldDB" id="A0A0C2M7H0"/>
<gene>
    <name evidence="1" type="ORF">RF11_12155</name>
</gene>
<dbReference type="Proteomes" id="UP000031668">
    <property type="component" value="Unassembled WGS sequence"/>
</dbReference>
<comment type="caution">
    <text evidence="1">The sequence shown here is derived from an EMBL/GenBank/DDBJ whole genome shotgun (WGS) entry which is preliminary data.</text>
</comment>
<evidence type="ECO:0000313" key="2">
    <source>
        <dbReference type="Proteomes" id="UP000031668"/>
    </source>
</evidence>